<evidence type="ECO:0000313" key="4">
    <source>
        <dbReference type="Proteomes" id="UP001150062"/>
    </source>
</evidence>
<feature type="compositionally biased region" description="Polar residues" evidence="2">
    <location>
        <begin position="187"/>
        <end position="197"/>
    </location>
</feature>
<keyword evidence="1" id="KW-0175">Coiled coil</keyword>
<organism evidence="3 4">
    <name type="scientific">Anaeramoeba flamelloides</name>
    <dbReference type="NCBI Taxonomy" id="1746091"/>
    <lineage>
        <taxon>Eukaryota</taxon>
        <taxon>Metamonada</taxon>
        <taxon>Anaeramoebidae</taxon>
        <taxon>Anaeramoeba</taxon>
    </lineage>
</organism>
<dbReference type="EMBL" id="JAOAOG010000290">
    <property type="protein sequence ID" value="KAJ6232628.1"/>
    <property type="molecule type" value="Genomic_DNA"/>
</dbReference>
<feature type="compositionally biased region" description="Acidic residues" evidence="2">
    <location>
        <begin position="361"/>
        <end position="385"/>
    </location>
</feature>
<evidence type="ECO:0000313" key="3">
    <source>
        <dbReference type="EMBL" id="KAJ6232628.1"/>
    </source>
</evidence>
<gene>
    <name evidence="3" type="ORF">M0813_04669</name>
</gene>
<evidence type="ECO:0000256" key="1">
    <source>
        <dbReference type="SAM" id="Coils"/>
    </source>
</evidence>
<dbReference type="Proteomes" id="UP001150062">
    <property type="component" value="Unassembled WGS sequence"/>
</dbReference>
<feature type="region of interest" description="Disordered" evidence="2">
    <location>
        <begin position="161"/>
        <end position="198"/>
    </location>
</feature>
<comment type="caution">
    <text evidence="3">The sequence shown here is derived from an EMBL/GenBank/DDBJ whole genome shotgun (WGS) entry which is preliminary data.</text>
</comment>
<keyword evidence="4" id="KW-1185">Reference proteome</keyword>
<reference evidence="3" key="1">
    <citation type="submission" date="2022-08" db="EMBL/GenBank/DDBJ databases">
        <title>Novel sulfate-reducing endosymbionts in the free-living metamonad Anaeramoeba.</title>
        <authorList>
            <person name="Jerlstrom-Hultqvist J."/>
            <person name="Cepicka I."/>
            <person name="Gallot-Lavallee L."/>
            <person name="Salas-Leiva D."/>
            <person name="Curtis B.A."/>
            <person name="Zahonova K."/>
            <person name="Pipaliya S."/>
            <person name="Dacks J."/>
            <person name="Roger A.J."/>
        </authorList>
    </citation>
    <scope>NUCLEOTIDE SEQUENCE</scope>
    <source>
        <strain evidence="3">Schooner1</strain>
    </source>
</reference>
<sequence length="512" mass="60551">MELTTSQLLDQIDNLETGVIQEPNNLLLHKKLIRLLHKRIQTLEDNESLMIETLQTERSSVKDQKETINTLLNRNKVLRESNIKLQHELEEATTYQLSIDHTKETKNKNENGFFNNEKNKNRETRKMMNKTWGLVEKLDEKATSIEKLTRMQNIPLFERETSSVTKTTRKASSLRPQRNENNKKSITKTIRSPNSSTDRLKLTRLERQVPHLENEIAQKDREITRLERIVNQLKTDAEDNEDLISELLPWLRRCYSKLAPNGKIPINLSPIEIAQCKRLINKLIEDFLFDNDLQEIDPQLPEYKRMEKDVLNTILRMQKTNGLEIAKELVGWDQDQFDYLYASDIDEIDDEGDYGYGNDNELGEGENENENENENEEEEEEEEQTFTELYQTGLIRNIINEMDDNSQAKERALELEQMLKEKLKKLMQNNKMQKSRFMDLVKKLIFEKLRIEKEFQEKLKSLTSELEKADQEIKEIQDDSIDVDFLDLDDGDDFENDLNDNYNERRVLWENF</sequence>
<name>A0ABQ8XIZ9_9EUKA</name>
<protein>
    <submittedName>
        <fullName evidence="3">A-type inclusion protein</fullName>
    </submittedName>
</protein>
<feature type="coiled-coil region" evidence="1">
    <location>
        <begin position="202"/>
        <end position="243"/>
    </location>
</feature>
<feature type="region of interest" description="Disordered" evidence="2">
    <location>
        <begin position="352"/>
        <end position="385"/>
    </location>
</feature>
<proteinExistence type="predicted"/>
<evidence type="ECO:0000256" key="2">
    <source>
        <dbReference type="SAM" id="MobiDB-lite"/>
    </source>
</evidence>
<accession>A0ABQ8XIZ9</accession>
<feature type="compositionally biased region" description="Polar residues" evidence="2">
    <location>
        <begin position="162"/>
        <end position="176"/>
    </location>
</feature>